<reference evidence="3" key="2">
    <citation type="submission" date="2025-08" db="UniProtKB">
        <authorList>
            <consortium name="RefSeq"/>
        </authorList>
    </citation>
    <scope>IDENTIFICATION</scope>
    <source>
        <tissue evidence="3">Leaves</tissue>
    </source>
</reference>
<evidence type="ECO:0000259" key="1">
    <source>
        <dbReference type="PROSITE" id="PS51886"/>
    </source>
</evidence>
<dbReference type="OrthoDB" id="26679at2759"/>
<proteinExistence type="predicted"/>
<dbReference type="PROSITE" id="PS51886">
    <property type="entry name" value="TLDC"/>
    <property type="match status" value="1"/>
</dbReference>
<evidence type="ECO:0000313" key="3">
    <source>
        <dbReference type="RefSeq" id="XP_027120178.1"/>
    </source>
</evidence>
<keyword evidence="2" id="KW-1185">Reference proteome</keyword>
<accession>A0A6P6WXK6</accession>
<dbReference type="AlphaFoldDB" id="A0A6P6WXK6"/>
<dbReference type="GeneID" id="113737119"/>
<dbReference type="InterPro" id="IPR006571">
    <property type="entry name" value="TLDc_dom"/>
</dbReference>
<name>A0A6P6WXK6_COFAR</name>
<dbReference type="Proteomes" id="UP001652660">
    <property type="component" value="Chromosome 3e"/>
</dbReference>
<protein>
    <submittedName>
        <fullName evidence="3">Uncharacterized protein isoform X1</fullName>
    </submittedName>
</protein>
<evidence type="ECO:0000313" key="2">
    <source>
        <dbReference type="Proteomes" id="UP001652660"/>
    </source>
</evidence>
<feature type="domain" description="TLDc" evidence="1">
    <location>
        <begin position="244"/>
        <end position="407"/>
    </location>
</feature>
<dbReference type="SMART" id="SM00584">
    <property type="entry name" value="TLDc"/>
    <property type="match status" value="1"/>
</dbReference>
<dbReference type="PANTHER" id="PTHR23354">
    <property type="entry name" value="NUCLEOLAR PROTEIN 7/ESTROGEN RECEPTOR COACTIVATOR-RELATED"/>
    <property type="match status" value="1"/>
</dbReference>
<sequence length="414" mass="46879">MQLFVHSSTFPSTLKSVSFFCFCTFQYTAQHTFFDLENPLFFFFLGLFSINSYCNSKNQALERKGYRKKNPRKVMHALKDTVSEKLSQLFSDSPSQNSDQQPQAGQFMKERKSWSSIFSFGLPSLSFEWFRPNNHKNDIKLQQSDSFSWRSKSFSFKDRPLDRHSEPYNEYGNSGSLSVHEENGNHVSIRKLDFQKKEYSDTHIENGEPGSGRSTTSCGSDIFEDATCPNSFQRSLSNLTDDSVFISPDLYEFFESSLPNIVKGCQWTLLYSTVRHGISLRTLIRKSAELSGPCLLITGDNQGAIFGGLLECPLKPTAKRKYQGTNQSFVFTTLYGEPRLFRPTGVNRYFYLCLNDLLALGGGGSFALCLDGELLTGSSGACETFGNLCLAHDEEFELKNVELWGFTHASRYLT</sequence>
<reference evidence="2" key="1">
    <citation type="journal article" date="2025" name="Foods">
        <title>Unveiling the Microbial Signatures of Arabica Coffee Cherries: Insights into Ripeness Specific Diversity, Functional Traits, and Implications for Quality and Safety.</title>
        <authorList>
            <consortium name="RefSeq"/>
            <person name="Tenea G.N."/>
            <person name="Cifuentes V."/>
            <person name="Reyes P."/>
            <person name="Cevallos-Vallejos M."/>
        </authorList>
    </citation>
    <scope>NUCLEOTIDE SEQUENCE [LARGE SCALE GENOMIC DNA]</scope>
</reference>
<gene>
    <name evidence="3" type="primary">LOC113737119</name>
</gene>
<dbReference type="Pfam" id="PF07534">
    <property type="entry name" value="TLD"/>
    <property type="match status" value="1"/>
</dbReference>
<dbReference type="PANTHER" id="PTHR23354:SF74">
    <property type="entry name" value="TLD-DOMAIN CONTAINING NUCLEOLAR PROTEIN"/>
    <property type="match status" value="1"/>
</dbReference>
<dbReference type="RefSeq" id="XP_027120178.1">
    <property type="nucleotide sequence ID" value="XM_027264377.2"/>
</dbReference>
<organism evidence="2 3">
    <name type="scientific">Coffea arabica</name>
    <name type="common">Arabian coffee</name>
    <dbReference type="NCBI Taxonomy" id="13443"/>
    <lineage>
        <taxon>Eukaryota</taxon>
        <taxon>Viridiplantae</taxon>
        <taxon>Streptophyta</taxon>
        <taxon>Embryophyta</taxon>
        <taxon>Tracheophyta</taxon>
        <taxon>Spermatophyta</taxon>
        <taxon>Magnoliopsida</taxon>
        <taxon>eudicotyledons</taxon>
        <taxon>Gunneridae</taxon>
        <taxon>Pentapetalae</taxon>
        <taxon>asterids</taxon>
        <taxon>lamiids</taxon>
        <taxon>Gentianales</taxon>
        <taxon>Rubiaceae</taxon>
        <taxon>Ixoroideae</taxon>
        <taxon>Gardenieae complex</taxon>
        <taxon>Bertiereae - Coffeeae clade</taxon>
        <taxon>Coffeeae</taxon>
        <taxon>Coffea</taxon>
    </lineage>
</organism>